<protein>
    <submittedName>
        <fullName evidence="2">Uncharacterized protein</fullName>
    </submittedName>
</protein>
<reference evidence="2" key="1">
    <citation type="journal article" date="2011" name="Genome Biol.">
        <title>The draft genome of the carcinogenic human liver fluke Clonorchis sinensis.</title>
        <authorList>
            <person name="Wang X."/>
            <person name="Chen W."/>
            <person name="Huang Y."/>
            <person name="Sun J."/>
            <person name="Men J."/>
            <person name="Liu H."/>
            <person name="Luo F."/>
            <person name="Guo L."/>
            <person name="Lv X."/>
            <person name="Deng C."/>
            <person name="Zhou C."/>
            <person name="Fan Y."/>
            <person name="Li X."/>
            <person name="Huang L."/>
            <person name="Hu Y."/>
            <person name="Liang C."/>
            <person name="Hu X."/>
            <person name="Xu J."/>
            <person name="Yu X."/>
        </authorList>
    </citation>
    <scope>NUCLEOTIDE SEQUENCE [LARGE SCALE GENOMIC DNA]</scope>
    <source>
        <strain evidence="2">Henan</strain>
    </source>
</reference>
<reference key="2">
    <citation type="submission" date="2011-10" db="EMBL/GenBank/DDBJ databases">
        <title>The genome and transcriptome sequence of Clonorchis sinensis provide insights into the carcinogenic liver fluke.</title>
        <authorList>
            <person name="Wang X."/>
            <person name="Huang Y."/>
            <person name="Chen W."/>
            <person name="Liu H."/>
            <person name="Guo L."/>
            <person name="Chen Y."/>
            <person name="Luo F."/>
            <person name="Zhou W."/>
            <person name="Sun J."/>
            <person name="Mao Q."/>
            <person name="Liang P."/>
            <person name="Zhou C."/>
            <person name="Tian Y."/>
            <person name="Men J."/>
            <person name="Lv X."/>
            <person name="Huang L."/>
            <person name="Zhou J."/>
            <person name="Hu Y."/>
            <person name="Li R."/>
            <person name="Zhang F."/>
            <person name="Lei H."/>
            <person name="Li X."/>
            <person name="Hu X."/>
            <person name="Liang C."/>
            <person name="Xu J."/>
            <person name="Wu Z."/>
            <person name="Yu X."/>
        </authorList>
    </citation>
    <scope>NUCLEOTIDE SEQUENCE</scope>
    <source>
        <strain>Henan</strain>
    </source>
</reference>
<feature type="region of interest" description="Disordered" evidence="1">
    <location>
        <begin position="380"/>
        <end position="431"/>
    </location>
</feature>
<dbReference type="EMBL" id="DF143210">
    <property type="protein sequence ID" value="GAA51874.1"/>
    <property type="molecule type" value="Genomic_DNA"/>
</dbReference>
<gene>
    <name evidence="2" type="ORF">CLF_106941</name>
</gene>
<feature type="region of interest" description="Disordered" evidence="1">
    <location>
        <begin position="17"/>
        <end position="44"/>
    </location>
</feature>
<dbReference type="AlphaFoldDB" id="G7YFZ1"/>
<organism evidence="2 3">
    <name type="scientific">Clonorchis sinensis</name>
    <name type="common">Chinese liver fluke</name>
    <dbReference type="NCBI Taxonomy" id="79923"/>
    <lineage>
        <taxon>Eukaryota</taxon>
        <taxon>Metazoa</taxon>
        <taxon>Spiralia</taxon>
        <taxon>Lophotrochozoa</taxon>
        <taxon>Platyhelminthes</taxon>
        <taxon>Trematoda</taxon>
        <taxon>Digenea</taxon>
        <taxon>Opisthorchiida</taxon>
        <taxon>Opisthorchiata</taxon>
        <taxon>Opisthorchiidae</taxon>
        <taxon>Clonorchis</taxon>
    </lineage>
</organism>
<sequence>ILDVPLSEQQQLQTNNDSFIKPELSDSASETEMSNSPEHPLAGHDRILRKKGLTSLSYKANSWQLDRISWQSTRLLSEAKALPIFRAFDVHQSSRFFLELFTIWRLRSLCVPSYALPTGVNFLASVMENDLDDIQWSSRRRKEIAELVQIVELWWFFESGGLVCFLLTFEGPKGNEPSCVPALWRDQNQLVSHRRYDSIQLRLSTDGRWSRDPTGSTVDLQLVASRLRDANVYAESSYWPGTVHDQNTTGGDALRCRCDDHRLRIGRQDVIPRNSADRLWYLYGLASCKTATNATPHERMFHHNRKSAVGTSLPQWLLSPGPVLMRRNTRSSKFEPVVEEVELLECNPEYAYVRHSNGTEETVSLRHLAPSADFGCAPASEQQQLQPNTDSFIKPEPSDSASETEMSNPSEHPLVVQQQRTRPYVLRNREA</sequence>
<evidence type="ECO:0000256" key="1">
    <source>
        <dbReference type="SAM" id="MobiDB-lite"/>
    </source>
</evidence>
<proteinExistence type="predicted"/>
<evidence type="ECO:0000313" key="3">
    <source>
        <dbReference type="Proteomes" id="UP000008909"/>
    </source>
</evidence>
<feature type="non-terminal residue" evidence="2">
    <location>
        <position position="1"/>
    </location>
</feature>
<keyword evidence="3" id="KW-1185">Reference proteome</keyword>
<feature type="compositionally biased region" description="Polar residues" evidence="1">
    <location>
        <begin position="26"/>
        <end position="37"/>
    </location>
</feature>
<evidence type="ECO:0000313" key="2">
    <source>
        <dbReference type="EMBL" id="GAA51874.1"/>
    </source>
</evidence>
<name>G7YFZ1_CLOSI</name>
<accession>G7YFZ1</accession>
<feature type="compositionally biased region" description="Polar residues" evidence="1">
    <location>
        <begin position="380"/>
        <end position="391"/>
    </location>
</feature>
<feature type="compositionally biased region" description="Polar residues" evidence="1">
    <location>
        <begin position="399"/>
        <end position="421"/>
    </location>
</feature>
<dbReference type="Proteomes" id="UP000008909">
    <property type="component" value="Unassembled WGS sequence"/>
</dbReference>